<dbReference type="EMBL" id="FPHG01000042">
    <property type="protein sequence ID" value="SFV60267.1"/>
    <property type="molecule type" value="Genomic_DNA"/>
</dbReference>
<accession>A0A1W1C3G5</accession>
<evidence type="ECO:0000313" key="2">
    <source>
        <dbReference type="EMBL" id="SFV60267.1"/>
    </source>
</evidence>
<dbReference type="InterPro" id="IPR053136">
    <property type="entry name" value="UTP_pyrophosphatase-like"/>
</dbReference>
<dbReference type="Pfam" id="PF01863">
    <property type="entry name" value="YgjP-like"/>
    <property type="match status" value="1"/>
</dbReference>
<reference evidence="2" key="1">
    <citation type="submission" date="2016-10" db="EMBL/GenBank/DDBJ databases">
        <authorList>
            <person name="de Groot N.N."/>
        </authorList>
    </citation>
    <scope>NUCLEOTIDE SEQUENCE</scope>
</reference>
<dbReference type="GO" id="GO:0016787">
    <property type="term" value="F:hydrolase activity"/>
    <property type="evidence" value="ECO:0007669"/>
    <property type="project" value="UniProtKB-KW"/>
</dbReference>
<evidence type="ECO:0000259" key="1">
    <source>
        <dbReference type="Pfam" id="PF01863"/>
    </source>
</evidence>
<organism evidence="2">
    <name type="scientific">hydrothermal vent metagenome</name>
    <dbReference type="NCBI Taxonomy" id="652676"/>
    <lineage>
        <taxon>unclassified sequences</taxon>
        <taxon>metagenomes</taxon>
        <taxon>ecological metagenomes</taxon>
    </lineage>
</organism>
<dbReference type="InterPro" id="IPR002725">
    <property type="entry name" value="YgjP-like_metallopeptidase"/>
</dbReference>
<dbReference type="CDD" id="cd07344">
    <property type="entry name" value="M48_yhfN_like"/>
    <property type="match status" value="1"/>
</dbReference>
<dbReference type="Gene3D" id="3.30.2010.10">
    <property type="entry name" value="Metalloproteases ('zincins'), catalytic domain"/>
    <property type="match status" value="1"/>
</dbReference>
<protein>
    <submittedName>
        <fullName evidence="2">Putative predicted metal-dependent hydrolase</fullName>
    </submittedName>
</protein>
<keyword evidence="2" id="KW-0378">Hydrolase</keyword>
<sequence>MYSVEYGTKNIVFNIERKAKLKNTYINVDTDGVLVKTNDSTTIEDINKMVHNKSAWISKKLELFKAIVVNRDITTGSRLYYMGKSYYVEMFEDENNDTIKINFTHSKFHITTPKKFNDTELHNAIENFYKQKAIEKIIPLTKKWAKNMCVTPEYISFRYSKNRWGSCSSTNRISFNYHLVKLSSSLIEYVVIHELAHITFKNHSKDFWKLVHRHLPDYKVKEEKIREFEKLI</sequence>
<gene>
    <name evidence="2" type="ORF">MNB_SV-9-810</name>
</gene>
<feature type="domain" description="YgjP-like metallopeptidase" evidence="1">
    <location>
        <begin position="22"/>
        <end position="226"/>
    </location>
</feature>
<dbReference type="PANTHER" id="PTHR30399">
    <property type="entry name" value="UNCHARACTERIZED PROTEIN YGJP"/>
    <property type="match status" value="1"/>
</dbReference>
<name>A0A1W1C3G5_9ZZZZ</name>
<proteinExistence type="predicted"/>
<dbReference type="AlphaFoldDB" id="A0A1W1C3G5"/>
<dbReference type="PANTHER" id="PTHR30399:SF1">
    <property type="entry name" value="UTP PYROPHOSPHATASE"/>
    <property type="match status" value="1"/>
</dbReference>